<dbReference type="AlphaFoldDB" id="L8P7A7"/>
<feature type="region of interest" description="Disordered" evidence="1">
    <location>
        <begin position="1"/>
        <end position="26"/>
    </location>
</feature>
<organism evidence="2 3">
    <name type="scientific">Streptomyces viridochromogenes Tue57</name>
    <dbReference type="NCBI Taxonomy" id="1160705"/>
    <lineage>
        <taxon>Bacteria</taxon>
        <taxon>Bacillati</taxon>
        <taxon>Actinomycetota</taxon>
        <taxon>Actinomycetes</taxon>
        <taxon>Kitasatosporales</taxon>
        <taxon>Streptomycetaceae</taxon>
        <taxon>Streptomyces</taxon>
    </lineage>
</organism>
<evidence type="ECO:0000313" key="2">
    <source>
        <dbReference type="EMBL" id="ELS52064.1"/>
    </source>
</evidence>
<evidence type="ECO:0000256" key="1">
    <source>
        <dbReference type="SAM" id="MobiDB-lite"/>
    </source>
</evidence>
<sequence>MVGAHTSLLGAGERYPTHDADQSVCSPVRDSNVIGATIGRQLPAWSAGELSVVSSRTGVEGAGAARWAQWSSQWPL</sequence>
<proteinExistence type="predicted"/>
<dbReference type="PATRIC" id="fig|1160705.3.peg.6919"/>
<comment type="caution">
    <text evidence="2">The sequence shown here is derived from an EMBL/GenBank/DDBJ whole genome shotgun (WGS) entry which is preliminary data.</text>
</comment>
<name>L8P7A7_STRVR</name>
<protein>
    <submittedName>
        <fullName evidence="2">Uncharacterized protein</fullName>
    </submittedName>
</protein>
<accession>L8P7A7</accession>
<dbReference type="EMBL" id="AMLP01000221">
    <property type="protein sequence ID" value="ELS52064.1"/>
    <property type="molecule type" value="Genomic_DNA"/>
</dbReference>
<gene>
    <name evidence="2" type="ORF">STVIR_7005</name>
</gene>
<evidence type="ECO:0000313" key="3">
    <source>
        <dbReference type="Proteomes" id="UP000011205"/>
    </source>
</evidence>
<dbReference type="Proteomes" id="UP000011205">
    <property type="component" value="Unassembled WGS sequence"/>
</dbReference>
<reference evidence="2 3" key="1">
    <citation type="journal article" date="2013" name="Genome Announc.">
        <title>Draft Genome Sequence of Streptomyces viridochromogenes Strain Tu57, Producer of Avilamycin.</title>
        <authorList>
            <person name="Gruning B.A."/>
            <person name="Erxleben A."/>
            <person name="Hahnlein A."/>
            <person name="Gunther S."/>
        </authorList>
    </citation>
    <scope>NUCLEOTIDE SEQUENCE [LARGE SCALE GENOMIC DNA]</scope>
    <source>
        <strain evidence="2 3">Tue57</strain>
    </source>
</reference>